<keyword evidence="3" id="KW-1185">Reference proteome</keyword>
<comment type="caution">
    <text evidence="2">The sequence shown here is derived from an EMBL/GenBank/DDBJ whole genome shotgun (WGS) entry which is preliminary data.</text>
</comment>
<dbReference type="AlphaFoldDB" id="A0A6C2C8N5"/>
<name>A0A6C2C8N5_9LACO</name>
<evidence type="ECO:0000313" key="2">
    <source>
        <dbReference type="EMBL" id="TYC50297.1"/>
    </source>
</evidence>
<sequence length="230" mass="26553">MQQYYEFSWEGIGDKRLPFSEETWLKYVGAYRNLSDPTELGEADDPEELGDVKLVDTQVVTFDEIIRLIGKVAGGTGSQMDDNQENLRLINEAIMKLRSYGDKDNADLLQRFMNEIVDHDLLEAKLTIEENYRAFVAEVALGQLEVYAIKWGVQLSDLERVYRNYEIGSDHIDYIGDLKANSQMEESEWDNLPDNDGKPAFLKKIQFKTVLQDDVTKWLYQTKTVYGELN</sequence>
<accession>A0A6C2C8N5</accession>
<feature type="domain" description="Type I restriction enzyme R protein C-terminal" evidence="1">
    <location>
        <begin position="2"/>
        <end position="166"/>
    </location>
</feature>
<gene>
    <name evidence="2" type="ORF">ESZ50_02810</name>
</gene>
<organism evidence="2 3">
    <name type="scientific">Weissella muntiaci</name>
    <dbReference type="NCBI Taxonomy" id="2508881"/>
    <lineage>
        <taxon>Bacteria</taxon>
        <taxon>Bacillati</taxon>
        <taxon>Bacillota</taxon>
        <taxon>Bacilli</taxon>
        <taxon>Lactobacillales</taxon>
        <taxon>Lactobacillaceae</taxon>
        <taxon>Weissella</taxon>
    </lineage>
</organism>
<dbReference type="OrthoDB" id="9758243at2"/>
<dbReference type="Proteomes" id="UP000371977">
    <property type="component" value="Unassembled WGS sequence"/>
</dbReference>
<evidence type="ECO:0000313" key="3">
    <source>
        <dbReference type="Proteomes" id="UP000371977"/>
    </source>
</evidence>
<protein>
    <recommendedName>
        <fullName evidence="1">Type I restriction enzyme R protein C-terminal domain-containing protein</fullName>
    </recommendedName>
</protein>
<evidence type="ECO:0000259" key="1">
    <source>
        <dbReference type="Pfam" id="PF12008"/>
    </source>
</evidence>
<dbReference type="EMBL" id="SDGZ01000009">
    <property type="protein sequence ID" value="TYC50297.1"/>
    <property type="molecule type" value="Genomic_DNA"/>
</dbReference>
<reference evidence="2 3" key="1">
    <citation type="submission" date="2019-01" db="EMBL/GenBank/DDBJ databases">
        <title>Weissella sp. nov., a novel lactic acid bacterium isolated from animal feces.</title>
        <authorList>
            <person name="Wang L.-T."/>
        </authorList>
    </citation>
    <scope>NUCLEOTIDE SEQUENCE [LARGE SCALE GENOMIC DNA]</scope>
    <source>
        <strain evidence="2 3">8H-2</strain>
    </source>
</reference>
<dbReference type="Pfam" id="PF12008">
    <property type="entry name" value="EcoR124_C"/>
    <property type="match status" value="1"/>
</dbReference>
<dbReference type="InterPro" id="IPR022625">
    <property type="entry name" value="TypeI_RM_Rsu_C"/>
</dbReference>
<proteinExistence type="predicted"/>